<name>A0A4Y9IJI6_9BACT</name>
<gene>
    <name evidence="1" type="ORF">E4T88_12660</name>
</gene>
<evidence type="ECO:0000313" key="2">
    <source>
        <dbReference type="Proteomes" id="UP000298285"/>
    </source>
</evidence>
<organism evidence="1 2">
    <name type="scientific">Dysgonomonas mossii</name>
    <dbReference type="NCBI Taxonomy" id="163665"/>
    <lineage>
        <taxon>Bacteria</taxon>
        <taxon>Pseudomonadati</taxon>
        <taxon>Bacteroidota</taxon>
        <taxon>Bacteroidia</taxon>
        <taxon>Bacteroidales</taxon>
        <taxon>Dysgonomonadaceae</taxon>
        <taxon>Dysgonomonas</taxon>
    </lineage>
</organism>
<reference evidence="1 2" key="1">
    <citation type="submission" date="2019-03" db="EMBL/GenBank/DDBJ databases">
        <title>Diversity of the mouse oral microbiome.</title>
        <authorList>
            <person name="Joseph S."/>
            <person name="Aduse-Opoku J."/>
            <person name="Curtis M."/>
            <person name="Wade W."/>
            <person name="Hashim A."/>
        </authorList>
    </citation>
    <scope>NUCLEOTIDE SEQUENCE [LARGE SCALE GENOMIC DNA]</scope>
    <source>
        <strain evidence="1 2">P11</strain>
    </source>
</reference>
<dbReference type="RefSeq" id="WP_135105980.1">
    <property type="nucleotide sequence ID" value="NZ_JADGKW010000004.1"/>
</dbReference>
<dbReference type="AlphaFoldDB" id="A0A4Y9IJI6"/>
<dbReference type="EMBL" id="SPPK01000004">
    <property type="protein sequence ID" value="TFU88717.1"/>
    <property type="molecule type" value="Genomic_DNA"/>
</dbReference>
<protein>
    <recommendedName>
        <fullName evidence="3">Glycosyltransferase family 1 protein</fullName>
    </recommendedName>
</protein>
<evidence type="ECO:0000313" key="1">
    <source>
        <dbReference type="EMBL" id="TFU88717.1"/>
    </source>
</evidence>
<evidence type="ECO:0008006" key="3">
    <source>
        <dbReference type="Google" id="ProtNLM"/>
    </source>
</evidence>
<comment type="caution">
    <text evidence="1">The sequence shown here is derived from an EMBL/GenBank/DDBJ whole genome shotgun (WGS) entry which is preliminary data.</text>
</comment>
<dbReference type="Proteomes" id="UP000298285">
    <property type="component" value="Unassembled WGS sequence"/>
</dbReference>
<accession>A0A4Y9IJI6</accession>
<dbReference type="OrthoDB" id="3251881at2"/>
<sequence length="321" mass="38380">MKKLLFIGWDYQIYTREMIEEFQLSGYDVTFYNVVSFSPATKLRNLISKKWDKEVQHSRHQEIVVKEKDNKYDIVFLLLPFFSFDCLQNLRNDHPQAKFILYLWDAANGYIRKGINISDYLGYFDKAYTFDRQDAIQYGINYLPLFCVRKFQNLKQNEVEWNNVYMVGNLANVRRYDAIKQFEEYCKKEQISFNWYLKGTLRKNIKVLLQGKSLKYLHTSSISNDTFIDMMQRSSTVFDFANHIQDGYTMRVMENLCTGKKIITNNRNVLNEPFYSPDRFFVYDDLDFNGVKEFLKTPLSDPFARFEEFYLSSFIKKLVSE</sequence>
<proteinExistence type="predicted"/>